<evidence type="ECO:0000313" key="2">
    <source>
        <dbReference type="EMBL" id="ACP33377.1"/>
    </source>
</evidence>
<dbReference type="PANTHER" id="PTHR43685">
    <property type="entry name" value="GLYCOSYLTRANSFERASE"/>
    <property type="match status" value="1"/>
</dbReference>
<name>C3PHS3_CORA7</name>
<keyword evidence="2" id="KW-0808">Transferase</keyword>
<dbReference type="SUPFAM" id="SSF53448">
    <property type="entry name" value="Nucleotide-diphospho-sugar transferases"/>
    <property type="match status" value="1"/>
</dbReference>
<proteinExistence type="predicted"/>
<dbReference type="HOGENOM" id="CLU_631228_0_0_11"/>
<sequence>MLPYNFSSHIVGLPWRIANKVAHLACSVSTRRSYVKDDFEEAMLYDCVSSAIAKGSQVESRLYSKKIFNSFPSVRFTFSGPNVRVPKCNLPLVSALRACGVVYDRNRLRPKGSDGDQTSAISVGAWQMVKQCSSALSYRERILDVIVPVYNNGIFLITKCLPSLAANAIWEQMRVIVVDDASDDPVTQEILDEVKGSVGNVDVVRLEGPPSGSASGPRNVGIELAKSDLVTFLDPDNEISVGGYDELVKQFYGSSVPVQMASGYQLKVGASIGLNARNALFHGRLVDRPSALFTATQRFPVVSTQAAVISRVFLEDNKIRYVEGAVGQDTLFGWEILLNANAILFCHRPFIVYYSQRSGSITNDAGVDYFRRALIREKAQFEVLRQAGILSIYRKNQLPRMMDEIYKPKLDNLDGPGRDVAEGYVQEICGLYAL</sequence>
<feature type="domain" description="Glycosyltransferase 2-like" evidence="1">
    <location>
        <begin position="145"/>
        <end position="251"/>
    </location>
</feature>
<dbReference type="GO" id="GO:0004653">
    <property type="term" value="F:polypeptide N-acetylgalactosaminyltransferase activity"/>
    <property type="evidence" value="ECO:0007669"/>
    <property type="project" value="UniProtKB-EC"/>
</dbReference>
<dbReference type="CAZy" id="GT2">
    <property type="family name" value="Glycosyltransferase Family 2"/>
</dbReference>
<reference evidence="2 3" key="1">
    <citation type="journal article" date="2010" name="BMC Genomics">
        <title>Complete genome sequence and lifestyle of black-pigmented Corynebacterium aurimucosum ATCC 700975 (formerly C. nigricans CN-1) isolated from a vaginal swab of a woman with spontaneous abortion.</title>
        <authorList>
            <person name="Trost E."/>
            <person name="Gotker S."/>
            <person name="Schneider J."/>
            <person name="Schneiker-Bekel S."/>
            <person name="Szczepanowski R."/>
            <person name="Tilker A."/>
            <person name="Viehoever P."/>
            <person name="Arnold W."/>
            <person name="Bekel T."/>
            <person name="Blom J."/>
            <person name="Gartemann K.H."/>
            <person name="Linke B."/>
            <person name="Goesmann A."/>
            <person name="Puhler A."/>
            <person name="Shukla S.K."/>
            <person name="Tauch A."/>
        </authorList>
    </citation>
    <scope>NUCLEOTIDE SEQUENCE [LARGE SCALE GENOMIC DNA]</scope>
    <source>
        <strain evidence="3">ATCC 700975 / DSM 44827 / CIP 107346 / CN-1</strain>
    </source>
</reference>
<protein>
    <submittedName>
        <fullName evidence="2">Polypeptide N-acetylgalactosaminyltransferase</fullName>
        <ecNumber evidence="2">2.4.1.41</ecNumber>
    </submittedName>
</protein>
<dbReference type="CDD" id="cd00761">
    <property type="entry name" value="Glyco_tranf_GTA_type"/>
    <property type="match status" value="1"/>
</dbReference>
<dbReference type="InterPro" id="IPR050834">
    <property type="entry name" value="Glycosyltransf_2"/>
</dbReference>
<dbReference type="KEGG" id="car:cauri_1784"/>
<dbReference type="STRING" id="548476.cauri_1784"/>
<keyword evidence="2" id="KW-0328">Glycosyltransferase</keyword>
<dbReference type="Pfam" id="PF00535">
    <property type="entry name" value="Glycos_transf_2"/>
    <property type="match status" value="1"/>
</dbReference>
<dbReference type="InterPro" id="IPR029044">
    <property type="entry name" value="Nucleotide-diphossugar_trans"/>
</dbReference>
<accession>C3PHS3</accession>
<keyword evidence="3" id="KW-1185">Reference proteome</keyword>
<dbReference type="AlphaFoldDB" id="C3PHS3"/>
<organism evidence="2 3">
    <name type="scientific">Corynebacterium aurimucosum (strain ATCC 700975 / DSM 44827 / CIP 107346 / CN-1)</name>
    <name type="common">Corynebacterium nigricans</name>
    <dbReference type="NCBI Taxonomy" id="548476"/>
    <lineage>
        <taxon>Bacteria</taxon>
        <taxon>Bacillati</taxon>
        <taxon>Actinomycetota</taxon>
        <taxon>Actinomycetes</taxon>
        <taxon>Mycobacteriales</taxon>
        <taxon>Corynebacteriaceae</taxon>
        <taxon>Corynebacterium</taxon>
    </lineage>
</organism>
<dbReference type="Proteomes" id="UP000002077">
    <property type="component" value="Chromosome"/>
</dbReference>
<evidence type="ECO:0000313" key="3">
    <source>
        <dbReference type="Proteomes" id="UP000002077"/>
    </source>
</evidence>
<gene>
    <name evidence="2" type="ordered locus">cauri_1784</name>
</gene>
<dbReference type="EMBL" id="CP001601">
    <property type="protein sequence ID" value="ACP33377.1"/>
    <property type="molecule type" value="Genomic_DNA"/>
</dbReference>
<dbReference type="EC" id="2.4.1.41" evidence="2"/>
<dbReference type="Gene3D" id="3.90.550.10">
    <property type="entry name" value="Spore Coat Polysaccharide Biosynthesis Protein SpsA, Chain A"/>
    <property type="match status" value="1"/>
</dbReference>
<dbReference type="PANTHER" id="PTHR43685:SF11">
    <property type="entry name" value="GLYCOSYLTRANSFERASE TAGX-RELATED"/>
    <property type="match status" value="1"/>
</dbReference>
<dbReference type="eggNOG" id="COG1216">
    <property type="taxonomic scope" value="Bacteria"/>
</dbReference>
<dbReference type="InterPro" id="IPR001173">
    <property type="entry name" value="Glyco_trans_2-like"/>
</dbReference>
<evidence type="ECO:0000259" key="1">
    <source>
        <dbReference type="Pfam" id="PF00535"/>
    </source>
</evidence>